<name>A0ABR1W9U0_9PEZI</name>
<dbReference type="GeneID" id="92087212"/>
<protein>
    <submittedName>
        <fullName evidence="3">Uncharacterized protein</fullName>
    </submittedName>
</protein>
<keyword evidence="2" id="KW-0472">Membrane</keyword>
<evidence type="ECO:0000313" key="3">
    <source>
        <dbReference type="EMBL" id="KAK8078933.1"/>
    </source>
</evidence>
<keyword evidence="4" id="KW-1185">Reference proteome</keyword>
<proteinExistence type="predicted"/>
<keyword evidence="2" id="KW-0812">Transmembrane</keyword>
<dbReference type="CDD" id="cd12087">
    <property type="entry name" value="TM_EGFR-like"/>
    <property type="match status" value="1"/>
</dbReference>
<sequence length="121" mass="13318">MPSILFPRVDCDADPGNVACEKPSSGDKKTPIVIGTVVGVAFVSLLVILWFLHMRRKRNDQREWPKDPQELEDYGFESSSGGPKPPRSAKQRDNRMSNLPTAGQPQENPFGNQAEVVAGGR</sequence>
<feature type="compositionally biased region" description="Basic and acidic residues" evidence="1">
    <location>
        <begin position="60"/>
        <end position="69"/>
    </location>
</feature>
<feature type="region of interest" description="Disordered" evidence="1">
    <location>
        <begin position="59"/>
        <end position="121"/>
    </location>
</feature>
<evidence type="ECO:0000313" key="4">
    <source>
        <dbReference type="Proteomes" id="UP001480595"/>
    </source>
</evidence>
<evidence type="ECO:0000256" key="1">
    <source>
        <dbReference type="SAM" id="MobiDB-lite"/>
    </source>
</evidence>
<accession>A0ABR1W9U0</accession>
<dbReference type="EMBL" id="JAQQWL010000003">
    <property type="protein sequence ID" value="KAK8078933.1"/>
    <property type="molecule type" value="Genomic_DNA"/>
</dbReference>
<evidence type="ECO:0000256" key="2">
    <source>
        <dbReference type="SAM" id="Phobius"/>
    </source>
</evidence>
<organism evidence="3 4">
    <name type="scientific">Apiospora phragmitis</name>
    <dbReference type="NCBI Taxonomy" id="2905665"/>
    <lineage>
        <taxon>Eukaryota</taxon>
        <taxon>Fungi</taxon>
        <taxon>Dikarya</taxon>
        <taxon>Ascomycota</taxon>
        <taxon>Pezizomycotina</taxon>
        <taxon>Sordariomycetes</taxon>
        <taxon>Xylariomycetidae</taxon>
        <taxon>Amphisphaeriales</taxon>
        <taxon>Apiosporaceae</taxon>
        <taxon>Apiospora</taxon>
    </lineage>
</organism>
<gene>
    <name evidence="3" type="ORF">PG994_002740</name>
</gene>
<reference evidence="3 4" key="1">
    <citation type="submission" date="2023-01" db="EMBL/GenBank/DDBJ databases">
        <title>Analysis of 21 Apiospora genomes using comparative genomics revels a genus with tremendous synthesis potential of carbohydrate active enzymes and secondary metabolites.</title>
        <authorList>
            <person name="Sorensen T."/>
        </authorList>
    </citation>
    <scope>NUCLEOTIDE SEQUENCE [LARGE SCALE GENOMIC DNA]</scope>
    <source>
        <strain evidence="3 4">CBS 135458</strain>
    </source>
</reference>
<keyword evidence="2" id="KW-1133">Transmembrane helix</keyword>
<feature type="compositionally biased region" description="Polar residues" evidence="1">
    <location>
        <begin position="96"/>
        <end position="111"/>
    </location>
</feature>
<dbReference type="RefSeq" id="XP_066720004.1">
    <property type="nucleotide sequence ID" value="XM_066854149.1"/>
</dbReference>
<feature type="transmembrane region" description="Helical" evidence="2">
    <location>
        <begin position="32"/>
        <end position="52"/>
    </location>
</feature>
<dbReference type="Proteomes" id="UP001480595">
    <property type="component" value="Unassembled WGS sequence"/>
</dbReference>
<comment type="caution">
    <text evidence="3">The sequence shown here is derived from an EMBL/GenBank/DDBJ whole genome shotgun (WGS) entry which is preliminary data.</text>
</comment>